<dbReference type="InterPro" id="IPR020476">
    <property type="entry name" value="Nudix_hydrolase"/>
</dbReference>
<keyword evidence="4" id="KW-1185">Reference proteome</keyword>
<proteinExistence type="predicted"/>
<dbReference type="InterPro" id="IPR036388">
    <property type="entry name" value="WH-like_DNA-bd_sf"/>
</dbReference>
<gene>
    <name evidence="3" type="ORF">DES52_10382</name>
</gene>
<dbReference type="EMBL" id="QJSX01000003">
    <property type="protein sequence ID" value="PYE55252.1"/>
    <property type="molecule type" value="Genomic_DNA"/>
</dbReference>
<dbReference type="Pfam" id="PF00293">
    <property type="entry name" value="NUDIX"/>
    <property type="match status" value="1"/>
</dbReference>
<evidence type="ECO:0000256" key="1">
    <source>
        <dbReference type="ARBA" id="ARBA00022801"/>
    </source>
</evidence>
<evidence type="ECO:0000259" key="2">
    <source>
        <dbReference type="PROSITE" id="PS51462"/>
    </source>
</evidence>
<dbReference type="CDD" id="cd18873">
    <property type="entry name" value="NUDIX_NadM_like"/>
    <property type="match status" value="1"/>
</dbReference>
<dbReference type="InterPro" id="IPR054105">
    <property type="entry name" value="WHD_NrtR"/>
</dbReference>
<name>A0A318SEY4_9DEIO</name>
<dbReference type="Gene3D" id="3.90.79.10">
    <property type="entry name" value="Nucleoside Triphosphate Pyrophosphohydrolase"/>
    <property type="match status" value="1"/>
</dbReference>
<dbReference type="Gene3D" id="1.10.10.10">
    <property type="entry name" value="Winged helix-like DNA-binding domain superfamily/Winged helix DNA-binding domain"/>
    <property type="match status" value="1"/>
</dbReference>
<accession>A0A318SEY4</accession>
<dbReference type="PRINTS" id="PR00502">
    <property type="entry name" value="NUDIXFAMILY"/>
</dbReference>
<protein>
    <submittedName>
        <fullName evidence="3">8-oxo-dGTP diphosphatase</fullName>
    </submittedName>
</protein>
<dbReference type="InterPro" id="IPR000086">
    <property type="entry name" value="NUDIX_hydrolase_dom"/>
</dbReference>
<dbReference type="GO" id="GO:0016787">
    <property type="term" value="F:hydrolase activity"/>
    <property type="evidence" value="ECO:0007669"/>
    <property type="project" value="UniProtKB-KW"/>
</dbReference>
<dbReference type="InterPro" id="IPR036390">
    <property type="entry name" value="WH_DNA-bd_sf"/>
</dbReference>
<dbReference type="Pfam" id="PF21906">
    <property type="entry name" value="WHD_NrtR"/>
    <property type="match status" value="1"/>
</dbReference>
<dbReference type="SUPFAM" id="SSF55811">
    <property type="entry name" value="Nudix"/>
    <property type="match status" value="1"/>
</dbReference>
<evidence type="ECO:0000313" key="3">
    <source>
        <dbReference type="EMBL" id="PYE55252.1"/>
    </source>
</evidence>
<keyword evidence="1" id="KW-0378">Hydrolase</keyword>
<dbReference type="PANTHER" id="PTHR43736">
    <property type="entry name" value="ADP-RIBOSE PYROPHOSPHATASE"/>
    <property type="match status" value="1"/>
</dbReference>
<reference evidence="3 4" key="1">
    <citation type="submission" date="2018-06" db="EMBL/GenBank/DDBJ databases">
        <title>Genomic Encyclopedia of Type Strains, Phase IV (KMG-IV): sequencing the most valuable type-strain genomes for metagenomic binning, comparative biology and taxonomic classification.</title>
        <authorList>
            <person name="Goeker M."/>
        </authorList>
    </citation>
    <scope>NUCLEOTIDE SEQUENCE [LARGE SCALE GENOMIC DNA]</scope>
    <source>
        <strain evidence="3 4">DSM 18048</strain>
    </source>
</reference>
<dbReference type="Proteomes" id="UP000248326">
    <property type="component" value="Unassembled WGS sequence"/>
</dbReference>
<dbReference type="OrthoDB" id="9786141at2"/>
<dbReference type="SUPFAM" id="SSF46785">
    <property type="entry name" value="Winged helix' DNA-binding domain"/>
    <property type="match status" value="1"/>
</dbReference>
<dbReference type="PROSITE" id="PS51462">
    <property type="entry name" value="NUDIX"/>
    <property type="match status" value="1"/>
</dbReference>
<comment type="caution">
    <text evidence="3">The sequence shown here is derived from an EMBL/GenBank/DDBJ whole genome shotgun (WGS) entry which is preliminary data.</text>
</comment>
<dbReference type="RefSeq" id="WP_110885615.1">
    <property type="nucleotide sequence ID" value="NZ_QJSX01000003.1"/>
</dbReference>
<organism evidence="3 4">
    <name type="scientific">Deinococcus yavapaiensis KR-236</name>
    <dbReference type="NCBI Taxonomy" id="694435"/>
    <lineage>
        <taxon>Bacteria</taxon>
        <taxon>Thermotogati</taxon>
        <taxon>Deinococcota</taxon>
        <taxon>Deinococci</taxon>
        <taxon>Deinococcales</taxon>
        <taxon>Deinococcaceae</taxon>
        <taxon>Deinococcus</taxon>
    </lineage>
</organism>
<evidence type="ECO:0000313" key="4">
    <source>
        <dbReference type="Proteomes" id="UP000248326"/>
    </source>
</evidence>
<feature type="domain" description="Nudix hydrolase" evidence="2">
    <location>
        <begin position="14"/>
        <end position="148"/>
    </location>
</feature>
<dbReference type="InterPro" id="IPR015797">
    <property type="entry name" value="NUDIX_hydrolase-like_dom_sf"/>
</dbReference>
<dbReference type="PANTHER" id="PTHR43736:SF4">
    <property type="entry name" value="SLR1690 PROTEIN"/>
    <property type="match status" value="1"/>
</dbReference>
<sequence>MDTLMLPPRAATVGLAVDVAAFAMHEGELQVLLVKRGTRPHQQVWALPGGFVQEGEELHEAALRELRDETTLTLEPRHLEQFYTFGAPNRDPRGRVVSVAHLAVLPHGHAHLREERSINGARWFPAHQPPLLAFDHAEILERAIKRLQTRLEYQGLALEFLPDTFTLPELQEVHEAILSRKLDKRNFRKRLLSQGLLAASGERRSGVGRPAQLYRRARTTRRRVSAEP</sequence>
<dbReference type="AlphaFoldDB" id="A0A318SEY4"/>